<dbReference type="Proteomes" id="UP001434883">
    <property type="component" value="Unassembled WGS sequence"/>
</dbReference>
<feature type="region of interest" description="Disordered" evidence="2">
    <location>
        <begin position="1"/>
        <end position="20"/>
    </location>
</feature>
<keyword evidence="1" id="KW-0175">Coiled coil</keyword>
<gene>
    <name evidence="4" type="ORF">XENOCAPTIV_021952</name>
</gene>
<evidence type="ECO:0000256" key="1">
    <source>
        <dbReference type="SAM" id="Coils"/>
    </source>
</evidence>
<accession>A0ABV0Q5R8</accession>
<evidence type="ECO:0000259" key="3">
    <source>
        <dbReference type="Pfam" id="PF25022"/>
    </source>
</evidence>
<evidence type="ECO:0000313" key="5">
    <source>
        <dbReference type="Proteomes" id="UP001434883"/>
    </source>
</evidence>
<comment type="caution">
    <text evidence="4">The sequence shown here is derived from an EMBL/GenBank/DDBJ whole genome shotgun (WGS) entry which is preliminary data.</text>
</comment>
<protein>
    <recommendedName>
        <fullName evidence="3">Nephrocystin-3 alpha-beta domain-containing protein</fullName>
    </recommendedName>
</protein>
<proteinExistence type="predicted"/>
<organism evidence="4 5">
    <name type="scientific">Xenoophorus captivus</name>
    <dbReference type="NCBI Taxonomy" id="1517983"/>
    <lineage>
        <taxon>Eukaryota</taxon>
        <taxon>Metazoa</taxon>
        <taxon>Chordata</taxon>
        <taxon>Craniata</taxon>
        <taxon>Vertebrata</taxon>
        <taxon>Euteleostomi</taxon>
        <taxon>Actinopterygii</taxon>
        <taxon>Neopterygii</taxon>
        <taxon>Teleostei</taxon>
        <taxon>Neoteleostei</taxon>
        <taxon>Acanthomorphata</taxon>
        <taxon>Ovalentaria</taxon>
        <taxon>Atherinomorphae</taxon>
        <taxon>Cyprinodontiformes</taxon>
        <taxon>Goodeidae</taxon>
        <taxon>Xenoophorus</taxon>
    </lineage>
</organism>
<name>A0ABV0Q5R8_9TELE</name>
<feature type="coiled-coil region" evidence="1">
    <location>
        <begin position="86"/>
        <end position="132"/>
    </location>
</feature>
<reference evidence="4 5" key="1">
    <citation type="submission" date="2021-06" db="EMBL/GenBank/DDBJ databases">
        <authorList>
            <person name="Palmer J.M."/>
        </authorList>
    </citation>
    <scope>NUCLEOTIDE SEQUENCE [LARGE SCALE GENOMIC DNA]</scope>
    <source>
        <strain evidence="4 5">XC_2019</strain>
        <tissue evidence="4">Muscle</tissue>
    </source>
</reference>
<evidence type="ECO:0000256" key="2">
    <source>
        <dbReference type="SAM" id="MobiDB-lite"/>
    </source>
</evidence>
<dbReference type="EMBL" id="JAHRIN010000482">
    <property type="protein sequence ID" value="MEQ2191144.1"/>
    <property type="molecule type" value="Genomic_DNA"/>
</dbReference>
<feature type="domain" description="Nephrocystin-3 alpha-beta" evidence="3">
    <location>
        <begin position="139"/>
        <end position="255"/>
    </location>
</feature>
<sequence>MGTASSLVSPGEVIEDGYGGERGEACEIPVEVKPKARLLRSSFRRGPRVIGASFKSTGSVDLEYAAEYERLRKEYEIFRVSKNNEITSMQKKEAKLDEENKRLRAELQKTYQKILREKEAALEAKYQAMERAATFEHDRDKVKRQFKKHSSVLRRMCESLGHFYLNVYFPEEDAASYATVRKQEIERSSVCVLLLKSTVTSSVVEDCEEAFVKNPDGHPLVLYLRTEEGNSLTGPIRQLLERVNAADQAAKVKELLGSEGADDDSKDSAIDEGREEDLGDVLWDLHDEQEQIESYQQACSSTTSHLGFQKVQHIFSLQIFYRSLHNSLLFILYSEAIPQHFVPLSFRRPPTFHKLRAREKAGKALSLCIDMQRVICHTVGKDDHQVSRVYFLGSLVVARVACSVLSALPPEQGLHCDAPLWTHQACEAVRLEVFVHSSNISITE</sequence>
<dbReference type="Pfam" id="PF25022">
    <property type="entry name" value="NPHP3"/>
    <property type="match status" value="1"/>
</dbReference>
<evidence type="ECO:0000313" key="4">
    <source>
        <dbReference type="EMBL" id="MEQ2191144.1"/>
    </source>
</evidence>
<keyword evidence="5" id="KW-1185">Reference proteome</keyword>
<dbReference type="InterPro" id="IPR056886">
    <property type="entry name" value="NPHP3_ab_dom"/>
</dbReference>